<keyword evidence="2" id="KW-0732">Signal</keyword>
<reference evidence="3" key="1">
    <citation type="journal article" date="2023" name="G3 (Bethesda)">
        <title>A reference genome for the long-term kleptoplast-retaining sea slug Elysia crispata morphotype clarki.</title>
        <authorList>
            <person name="Eastman K.E."/>
            <person name="Pendleton A.L."/>
            <person name="Shaikh M.A."/>
            <person name="Suttiyut T."/>
            <person name="Ogas R."/>
            <person name="Tomko P."/>
            <person name="Gavelis G."/>
            <person name="Widhalm J.R."/>
            <person name="Wisecaver J.H."/>
        </authorList>
    </citation>
    <scope>NUCLEOTIDE SEQUENCE</scope>
    <source>
        <strain evidence="3">ECLA1</strain>
    </source>
</reference>
<name>A0AAE1EAQ9_9GAST</name>
<feature type="signal peptide" evidence="2">
    <location>
        <begin position="1"/>
        <end position="21"/>
    </location>
</feature>
<dbReference type="Proteomes" id="UP001283361">
    <property type="component" value="Unassembled WGS sequence"/>
</dbReference>
<sequence length="609" mass="68260">MASHIALRGLFFISCYALCQGFDFTLKPYVTGTTRSRRACGILHCTESLTGTSNDQSNDSRKLTSMTVFKNHLSGPDTDGRREQLASVTLQQPNINQVSDGMKIYGQLSDQLAELSLELTKAHDCQENQFSCVAIFIDNEDKNSMKKSLVGNVIDSHPDFETHTKPAKMSVTPLKVFSSDGSSALILVNLINSLMLKFDKVESRLEDALKALENRLEDKVSDLRATINDKTGVLDSSIEGKVRALSVGMNDLEHRLGEKLEKYYTHIVGGSSQPTKNNIDNLGGICTQLASKLEGLETKLINNTKLLESCEMEVEKQTKTTNLFDQLATFNHALQSIEKNLTCFNQSIDQTKLLVNQLVQRASTEDPTLTNIASHVTSLFNLTQNLSTQINGFREDYASGALVPVEEFSDPLGTGKKEWRLAFRGTAYNDIQVYPAYMHGTGIPIEVEEGCKQFNNSLPCVNHYRNKAAFDNWAGIDEILFALFKENQIVRKIIFNGKDSTYTDWFAASRVIQSSWVDLITQPHNFFSIKGFYTQPGHVRRWYVNLDHNKGCNGFRGWFYVRDIISGGCTPDVTDARPLFQYAAGNTFTVWTSQNFDRADAFGIFLKYE</sequence>
<feature type="chain" id="PRO_5041939286" evidence="2">
    <location>
        <begin position="22"/>
        <end position="609"/>
    </location>
</feature>
<evidence type="ECO:0000256" key="2">
    <source>
        <dbReference type="SAM" id="SignalP"/>
    </source>
</evidence>
<comment type="caution">
    <text evidence="3">The sequence shown here is derived from an EMBL/GenBank/DDBJ whole genome shotgun (WGS) entry which is preliminary data.</text>
</comment>
<evidence type="ECO:0000256" key="1">
    <source>
        <dbReference type="SAM" id="Coils"/>
    </source>
</evidence>
<feature type="coiled-coil region" evidence="1">
    <location>
        <begin position="191"/>
        <end position="229"/>
    </location>
</feature>
<accession>A0AAE1EAQ9</accession>
<organism evidence="3 4">
    <name type="scientific">Elysia crispata</name>
    <name type="common">lettuce slug</name>
    <dbReference type="NCBI Taxonomy" id="231223"/>
    <lineage>
        <taxon>Eukaryota</taxon>
        <taxon>Metazoa</taxon>
        <taxon>Spiralia</taxon>
        <taxon>Lophotrochozoa</taxon>
        <taxon>Mollusca</taxon>
        <taxon>Gastropoda</taxon>
        <taxon>Heterobranchia</taxon>
        <taxon>Euthyneura</taxon>
        <taxon>Panpulmonata</taxon>
        <taxon>Sacoglossa</taxon>
        <taxon>Placobranchoidea</taxon>
        <taxon>Plakobranchidae</taxon>
        <taxon>Elysia</taxon>
    </lineage>
</organism>
<dbReference type="EMBL" id="JAWDGP010000593">
    <property type="protein sequence ID" value="KAK3799123.1"/>
    <property type="molecule type" value="Genomic_DNA"/>
</dbReference>
<evidence type="ECO:0000313" key="3">
    <source>
        <dbReference type="EMBL" id="KAK3799123.1"/>
    </source>
</evidence>
<dbReference type="AlphaFoldDB" id="A0AAE1EAQ9"/>
<proteinExistence type="predicted"/>
<evidence type="ECO:0000313" key="4">
    <source>
        <dbReference type="Proteomes" id="UP001283361"/>
    </source>
</evidence>
<protein>
    <submittedName>
        <fullName evidence="3">Uncharacterized protein</fullName>
    </submittedName>
</protein>
<gene>
    <name evidence="3" type="ORF">RRG08_051398</name>
</gene>
<keyword evidence="4" id="KW-1185">Reference proteome</keyword>
<keyword evidence="1" id="KW-0175">Coiled coil</keyword>